<dbReference type="AlphaFoldDB" id="A0AAD8H563"/>
<accession>A0AAD8H563</accession>
<gene>
    <name evidence="1" type="ORF">POM88_045801</name>
</gene>
<sequence>MDVNKFKGGSVGLSYPTLTRENYTVWSMKMRVFMQAHGVWEAVEPSDPEVVVAGKVDKVALAMIYQGIPEDILLSIDDKKTAKDAWDAIKTMSQGADRVKKARIQTLKAEFEVMSMKDTEQLDDFYIKLNGIVSNIRELGEEVKESYVVKKILRVVPAKFLQIASIIEQFGNLETMSMEETIGSLKAHEERVKGQVKSGTTGDQLLLIEEE</sequence>
<evidence type="ECO:0000313" key="1">
    <source>
        <dbReference type="EMBL" id="KAK1361327.1"/>
    </source>
</evidence>
<keyword evidence="2" id="KW-1185">Reference proteome</keyword>
<dbReference type="PANTHER" id="PTHR35317:SF38">
    <property type="entry name" value="RNA-DIRECTED DNA POLYMERASE"/>
    <property type="match status" value="1"/>
</dbReference>
<protein>
    <recommendedName>
        <fullName evidence="3">DUF4219 domain-containing protein</fullName>
    </recommendedName>
</protein>
<dbReference type="PANTHER" id="PTHR35317">
    <property type="entry name" value="OS04G0629600 PROTEIN"/>
    <property type="match status" value="1"/>
</dbReference>
<evidence type="ECO:0000313" key="2">
    <source>
        <dbReference type="Proteomes" id="UP001237642"/>
    </source>
</evidence>
<name>A0AAD8H563_9APIA</name>
<dbReference type="EMBL" id="JAUIZM010000010">
    <property type="protein sequence ID" value="KAK1361327.1"/>
    <property type="molecule type" value="Genomic_DNA"/>
</dbReference>
<dbReference type="Proteomes" id="UP001237642">
    <property type="component" value="Unassembled WGS sequence"/>
</dbReference>
<reference evidence="1" key="2">
    <citation type="submission" date="2023-05" db="EMBL/GenBank/DDBJ databases">
        <authorList>
            <person name="Schelkunov M.I."/>
        </authorList>
    </citation>
    <scope>NUCLEOTIDE SEQUENCE</scope>
    <source>
        <strain evidence="1">Hsosn_3</strain>
        <tissue evidence="1">Leaf</tissue>
    </source>
</reference>
<organism evidence="1 2">
    <name type="scientific">Heracleum sosnowskyi</name>
    <dbReference type="NCBI Taxonomy" id="360622"/>
    <lineage>
        <taxon>Eukaryota</taxon>
        <taxon>Viridiplantae</taxon>
        <taxon>Streptophyta</taxon>
        <taxon>Embryophyta</taxon>
        <taxon>Tracheophyta</taxon>
        <taxon>Spermatophyta</taxon>
        <taxon>Magnoliopsida</taxon>
        <taxon>eudicotyledons</taxon>
        <taxon>Gunneridae</taxon>
        <taxon>Pentapetalae</taxon>
        <taxon>asterids</taxon>
        <taxon>campanulids</taxon>
        <taxon>Apiales</taxon>
        <taxon>Apiaceae</taxon>
        <taxon>Apioideae</taxon>
        <taxon>apioid superclade</taxon>
        <taxon>Tordylieae</taxon>
        <taxon>Tordyliinae</taxon>
        <taxon>Heracleum</taxon>
    </lineage>
</organism>
<proteinExistence type="predicted"/>
<evidence type="ECO:0008006" key="3">
    <source>
        <dbReference type="Google" id="ProtNLM"/>
    </source>
</evidence>
<dbReference type="Pfam" id="PF14223">
    <property type="entry name" value="Retrotran_gag_2"/>
    <property type="match status" value="1"/>
</dbReference>
<comment type="caution">
    <text evidence="1">The sequence shown here is derived from an EMBL/GenBank/DDBJ whole genome shotgun (WGS) entry which is preliminary data.</text>
</comment>
<reference evidence="1" key="1">
    <citation type="submission" date="2023-02" db="EMBL/GenBank/DDBJ databases">
        <title>Genome of toxic invasive species Heracleum sosnowskyi carries increased number of genes despite the absence of recent whole-genome duplications.</title>
        <authorList>
            <person name="Schelkunov M."/>
            <person name="Shtratnikova V."/>
            <person name="Makarenko M."/>
            <person name="Klepikova A."/>
            <person name="Omelchenko D."/>
            <person name="Novikova G."/>
            <person name="Obukhova E."/>
            <person name="Bogdanov V."/>
            <person name="Penin A."/>
            <person name="Logacheva M."/>
        </authorList>
    </citation>
    <scope>NUCLEOTIDE SEQUENCE</scope>
    <source>
        <strain evidence="1">Hsosn_3</strain>
        <tissue evidence="1">Leaf</tissue>
    </source>
</reference>